<keyword evidence="1" id="KW-0597">Phosphoprotein</keyword>
<dbReference type="PATRIC" id="fig|1445510.3.peg.2966"/>
<dbReference type="Proteomes" id="UP000032266">
    <property type="component" value="Chromosome"/>
</dbReference>
<dbReference type="Gene3D" id="3.40.50.2300">
    <property type="match status" value="1"/>
</dbReference>
<gene>
    <name evidence="4" type="ORF">YC6258_02998</name>
</gene>
<dbReference type="HOGENOM" id="CLU_000445_70_2_6"/>
<proteinExistence type="predicted"/>
<dbReference type="InterPro" id="IPR035919">
    <property type="entry name" value="EAL_sf"/>
</dbReference>
<dbReference type="PROSITE" id="PS50883">
    <property type="entry name" value="EAL"/>
    <property type="match status" value="1"/>
</dbReference>
<feature type="domain" description="EAL" evidence="3">
    <location>
        <begin position="139"/>
        <end position="392"/>
    </location>
</feature>
<dbReference type="EMBL" id="CP007142">
    <property type="protein sequence ID" value="AJQ95036.1"/>
    <property type="molecule type" value="Genomic_DNA"/>
</dbReference>
<dbReference type="STRING" id="1445510.YC6258_02998"/>
<dbReference type="RefSeq" id="WP_169748973.1">
    <property type="nucleotide sequence ID" value="NZ_CP007142.1"/>
</dbReference>
<dbReference type="GO" id="GO:0000160">
    <property type="term" value="P:phosphorelay signal transduction system"/>
    <property type="evidence" value="ECO:0007669"/>
    <property type="project" value="InterPro"/>
</dbReference>
<organism evidence="4 5">
    <name type="scientific">Gynuella sunshinyii YC6258</name>
    <dbReference type="NCBI Taxonomy" id="1445510"/>
    <lineage>
        <taxon>Bacteria</taxon>
        <taxon>Pseudomonadati</taxon>
        <taxon>Pseudomonadota</taxon>
        <taxon>Gammaproteobacteria</taxon>
        <taxon>Oceanospirillales</taxon>
        <taxon>Saccharospirillaceae</taxon>
        <taxon>Gynuella</taxon>
    </lineage>
</organism>
<dbReference type="AlphaFoldDB" id="A0A0C5VL48"/>
<feature type="modified residue" description="4-aspartylphosphate" evidence="1">
    <location>
        <position position="56"/>
    </location>
</feature>
<evidence type="ECO:0000313" key="5">
    <source>
        <dbReference type="Proteomes" id="UP000032266"/>
    </source>
</evidence>
<dbReference type="SMART" id="SM00448">
    <property type="entry name" value="REC"/>
    <property type="match status" value="1"/>
</dbReference>
<dbReference type="Pfam" id="PF00072">
    <property type="entry name" value="Response_reg"/>
    <property type="match status" value="1"/>
</dbReference>
<dbReference type="InterPro" id="IPR050706">
    <property type="entry name" value="Cyclic-di-GMP_PDE-like"/>
</dbReference>
<dbReference type="PROSITE" id="PS50110">
    <property type="entry name" value="RESPONSE_REGULATORY"/>
    <property type="match status" value="1"/>
</dbReference>
<evidence type="ECO:0000259" key="2">
    <source>
        <dbReference type="PROSITE" id="PS50110"/>
    </source>
</evidence>
<dbReference type="InterPro" id="IPR001789">
    <property type="entry name" value="Sig_transdc_resp-reg_receiver"/>
</dbReference>
<dbReference type="KEGG" id="gsn:YC6258_02998"/>
<dbReference type="Pfam" id="PF00563">
    <property type="entry name" value="EAL"/>
    <property type="match status" value="1"/>
</dbReference>
<evidence type="ECO:0000259" key="3">
    <source>
        <dbReference type="PROSITE" id="PS50883"/>
    </source>
</evidence>
<dbReference type="InterPro" id="IPR011006">
    <property type="entry name" value="CheY-like_superfamily"/>
</dbReference>
<dbReference type="PANTHER" id="PTHR33121:SF79">
    <property type="entry name" value="CYCLIC DI-GMP PHOSPHODIESTERASE PDED-RELATED"/>
    <property type="match status" value="1"/>
</dbReference>
<accession>A0A0C5VL48</accession>
<evidence type="ECO:0000313" key="4">
    <source>
        <dbReference type="EMBL" id="AJQ95036.1"/>
    </source>
</evidence>
<feature type="domain" description="Response regulatory" evidence="2">
    <location>
        <begin position="5"/>
        <end position="126"/>
    </location>
</feature>
<dbReference type="Gene3D" id="3.20.20.450">
    <property type="entry name" value="EAL domain"/>
    <property type="match status" value="1"/>
</dbReference>
<dbReference type="CDD" id="cd01948">
    <property type="entry name" value="EAL"/>
    <property type="match status" value="1"/>
</dbReference>
<evidence type="ECO:0000256" key="1">
    <source>
        <dbReference type="PROSITE-ProRule" id="PRU00169"/>
    </source>
</evidence>
<dbReference type="SUPFAM" id="SSF52172">
    <property type="entry name" value="CheY-like"/>
    <property type="match status" value="1"/>
</dbReference>
<protein>
    <submittedName>
        <fullName evidence="4">EAL domain</fullName>
    </submittedName>
</protein>
<name>A0A0C5VL48_9GAMM</name>
<dbReference type="SUPFAM" id="SSF141868">
    <property type="entry name" value="EAL domain-like"/>
    <property type="match status" value="1"/>
</dbReference>
<reference evidence="4 5" key="1">
    <citation type="submission" date="2014-01" db="EMBL/GenBank/DDBJ databases">
        <title>Full genme sequencing of cellulolytic bacterium Gynuella sunshinyii YC6258T gen. nov., sp. nov.</title>
        <authorList>
            <person name="Khan H."/>
            <person name="Chung E.J."/>
            <person name="Chung Y.R."/>
        </authorList>
    </citation>
    <scope>NUCLEOTIDE SEQUENCE [LARGE SCALE GENOMIC DNA]</scope>
    <source>
        <strain evidence="4 5">YC6258</strain>
    </source>
</reference>
<sequence>MTSLRVLVVDDDPLLLEMMIDILNDLKVNKVTTCEGGATALARIDSGERYEVLLLDLNMPGMDGIEVLRNLSQRQYGGALVLLSGEDSRILNTAQRLAHAQNLRVLGSLAKPVTAEQLHQKLLTLQPASGGPSKQPIEQVPLHELLTLGIGARQITPYYQPQVRITDGRVSAVEVLARWHHPKRGWLMPASFIGLAEEQGLIDELSWVVFDKAISQLGKWLQNGYDIAMGLNLSSESLTVVNLPERIDNLVRKNNVPPNHITLEITETRLMQNLTYSLDVLTRLRLKGFGLSIDDFGTGYSTMVQLHKIPFTELKIDRAFVHSASDDSTASAILESSAELGRKLNMTIVAEGVEDQSDWNKSANAGCDLVQGYFIAKPMSADQFDIWVRQRQVAGGHK</sequence>
<dbReference type="SMART" id="SM00052">
    <property type="entry name" value="EAL"/>
    <property type="match status" value="1"/>
</dbReference>
<dbReference type="InterPro" id="IPR001633">
    <property type="entry name" value="EAL_dom"/>
</dbReference>
<dbReference type="PANTHER" id="PTHR33121">
    <property type="entry name" value="CYCLIC DI-GMP PHOSPHODIESTERASE PDEF"/>
    <property type="match status" value="1"/>
</dbReference>
<dbReference type="GO" id="GO:0071111">
    <property type="term" value="F:cyclic-guanylate-specific phosphodiesterase activity"/>
    <property type="evidence" value="ECO:0007669"/>
    <property type="project" value="InterPro"/>
</dbReference>
<keyword evidence="5" id="KW-1185">Reference proteome</keyword>